<name>A0A0A9GVZ6_ARUDO</name>
<sequence length="186" mass="19855">MNLPSTADEAGGELDSVRPGRRRLHGPHVGSCHCRGLGGGGCDHRRRVQARSKVMVPCGSFLMLLSEQGKKVAGSLMRRRGDGSRRIRPEEGSGAAAGRPRFDAVAVLPVGYAWGTATRSGIGGVLVRPSTAGRRRRGLRHRPLSCCTYLAGSDASTDARHAGEVSRAFFLEASFFTMVKPLVSRS</sequence>
<feature type="compositionally biased region" description="Basic and acidic residues" evidence="1">
    <location>
        <begin position="79"/>
        <end position="91"/>
    </location>
</feature>
<reference evidence="2" key="1">
    <citation type="submission" date="2014-09" db="EMBL/GenBank/DDBJ databases">
        <authorList>
            <person name="Magalhaes I.L.F."/>
            <person name="Oliveira U."/>
            <person name="Santos F.R."/>
            <person name="Vidigal T.H.D.A."/>
            <person name="Brescovit A.D."/>
            <person name="Santos A.J."/>
        </authorList>
    </citation>
    <scope>NUCLEOTIDE SEQUENCE</scope>
    <source>
        <tissue evidence="2">Shoot tissue taken approximately 20 cm above the soil surface</tissue>
    </source>
</reference>
<proteinExistence type="predicted"/>
<feature type="region of interest" description="Disordered" evidence="1">
    <location>
        <begin position="1"/>
        <end position="30"/>
    </location>
</feature>
<feature type="region of interest" description="Disordered" evidence="1">
    <location>
        <begin position="77"/>
        <end position="97"/>
    </location>
</feature>
<accession>A0A0A9GVZ6</accession>
<protein>
    <submittedName>
        <fullName evidence="2">Uncharacterized protein</fullName>
    </submittedName>
</protein>
<evidence type="ECO:0000313" key="2">
    <source>
        <dbReference type="EMBL" id="JAE24778.1"/>
    </source>
</evidence>
<dbReference type="EMBL" id="GBRH01173118">
    <property type="protein sequence ID" value="JAE24778.1"/>
    <property type="molecule type" value="Transcribed_RNA"/>
</dbReference>
<reference evidence="2" key="2">
    <citation type="journal article" date="2015" name="Data Brief">
        <title>Shoot transcriptome of the giant reed, Arundo donax.</title>
        <authorList>
            <person name="Barrero R.A."/>
            <person name="Guerrero F.D."/>
            <person name="Moolhuijzen P."/>
            <person name="Goolsby J.A."/>
            <person name="Tidwell J."/>
            <person name="Bellgard S.E."/>
            <person name="Bellgard M.I."/>
        </authorList>
    </citation>
    <scope>NUCLEOTIDE SEQUENCE</scope>
    <source>
        <tissue evidence="2">Shoot tissue taken approximately 20 cm above the soil surface</tissue>
    </source>
</reference>
<evidence type="ECO:0000256" key="1">
    <source>
        <dbReference type="SAM" id="MobiDB-lite"/>
    </source>
</evidence>
<organism evidence="2">
    <name type="scientific">Arundo donax</name>
    <name type="common">Giant reed</name>
    <name type="synonym">Donax arundinaceus</name>
    <dbReference type="NCBI Taxonomy" id="35708"/>
    <lineage>
        <taxon>Eukaryota</taxon>
        <taxon>Viridiplantae</taxon>
        <taxon>Streptophyta</taxon>
        <taxon>Embryophyta</taxon>
        <taxon>Tracheophyta</taxon>
        <taxon>Spermatophyta</taxon>
        <taxon>Magnoliopsida</taxon>
        <taxon>Liliopsida</taxon>
        <taxon>Poales</taxon>
        <taxon>Poaceae</taxon>
        <taxon>PACMAD clade</taxon>
        <taxon>Arundinoideae</taxon>
        <taxon>Arundineae</taxon>
        <taxon>Arundo</taxon>
    </lineage>
</organism>
<dbReference type="AlphaFoldDB" id="A0A0A9GVZ6"/>